<name>A0A2I1EF84_9GLOM</name>
<proteinExistence type="predicted"/>
<reference evidence="1 2" key="1">
    <citation type="submission" date="2017-10" db="EMBL/GenBank/DDBJ databases">
        <title>Extensive intraspecific genome diversity in a model arbuscular mycorrhizal fungus.</title>
        <authorList>
            <person name="Chen E.C.H."/>
            <person name="Morin E."/>
            <person name="Baudet D."/>
            <person name="Noel J."/>
            <person name="Ndikumana S."/>
            <person name="Charron P."/>
            <person name="St-Onge C."/>
            <person name="Giorgi J."/>
            <person name="Grigoriev I.V."/>
            <person name="Roux C."/>
            <person name="Martin F.M."/>
            <person name="Corradi N."/>
        </authorList>
    </citation>
    <scope>NUCLEOTIDE SEQUENCE [LARGE SCALE GENOMIC DNA]</scope>
    <source>
        <strain evidence="1 2">A1</strain>
    </source>
</reference>
<sequence>MLTVPTMEDDVYPALNIFRAFQIDDCILQSGDQPLTLYDRLLLTLLPKFVSLRASLHESSSVQMHVVPILGDVIDTLLYRLPSSVRFNAIDCSNLADYVSILNILFSAAPRLMDNSLLTLQLMRLRESPSKPMNEFVEERLGVNLNVIASLTGITYIDSYYKDFAVYSTWKFDIKYKTEDIEKKPVTLMMDVISVANACCTDHTTRIKGLSINTLVRLFQIMIVRFPEKTIAKLF</sequence>
<feature type="non-terminal residue" evidence="1">
    <location>
        <position position="235"/>
    </location>
</feature>
<evidence type="ECO:0000313" key="1">
    <source>
        <dbReference type="EMBL" id="PKC68907.1"/>
    </source>
</evidence>
<accession>A0A2I1EF84</accession>
<evidence type="ECO:0000313" key="2">
    <source>
        <dbReference type="Proteomes" id="UP000232688"/>
    </source>
</evidence>
<organism evidence="1 2">
    <name type="scientific">Rhizophagus irregularis</name>
    <dbReference type="NCBI Taxonomy" id="588596"/>
    <lineage>
        <taxon>Eukaryota</taxon>
        <taxon>Fungi</taxon>
        <taxon>Fungi incertae sedis</taxon>
        <taxon>Mucoromycota</taxon>
        <taxon>Glomeromycotina</taxon>
        <taxon>Glomeromycetes</taxon>
        <taxon>Glomerales</taxon>
        <taxon>Glomeraceae</taxon>
        <taxon>Rhizophagus</taxon>
    </lineage>
</organism>
<reference evidence="1 2" key="2">
    <citation type="submission" date="2017-10" db="EMBL/GenBank/DDBJ databases">
        <title>Genome analyses suggest a sexual origin of heterokaryosis in a supposedly ancient asexual fungus.</title>
        <authorList>
            <person name="Corradi N."/>
            <person name="Sedzielewska K."/>
            <person name="Noel J."/>
            <person name="Charron P."/>
            <person name="Farinelli L."/>
            <person name="Marton T."/>
            <person name="Kruger M."/>
            <person name="Pelin A."/>
            <person name="Brachmann A."/>
            <person name="Corradi N."/>
        </authorList>
    </citation>
    <scope>NUCLEOTIDE SEQUENCE [LARGE SCALE GENOMIC DNA]</scope>
    <source>
        <strain evidence="1 2">A1</strain>
    </source>
</reference>
<dbReference type="AlphaFoldDB" id="A0A2I1EF84"/>
<protein>
    <submittedName>
        <fullName evidence="1">Uncharacterized protein</fullName>
    </submittedName>
</protein>
<dbReference type="VEuPathDB" id="FungiDB:RhiirA1_416357"/>
<gene>
    <name evidence="1" type="ORF">RhiirA1_416357</name>
</gene>
<comment type="caution">
    <text evidence="1">The sequence shown here is derived from an EMBL/GenBank/DDBJ whole genome shotgun (WGS) entry which is preliminary data.</text>
</comment>
<dbReference type="Proteomes" id="UP000232688">
    <property type="component" value="Unassembled WGS sequence"/>
</dbReference>
<dbReference type="EMBL" id="LLXH01000306">
    <property type="protein sequence ID" value="PKC68907.1"/>
    <property type="molecule type" value="Genomic_DNA"/>
</dbReference>
<dbReference type="OrthoDB" id="2455580at2759"/>